<protein>
    <submittedName>
        <fullName evidence="1">Uncharacterized protein</fullName>
    </submittedName>
</protein>
<dbReference type="RefSeq" id="WP_013019541.1">
    <property type="nucleotide sequence ID" value="NC_013947.1"/>
</dbReference>
<proteinExistence type="predicted"/>
<name>D3Q3Q3_STANL</name>
<evidence type="ECO:0000313" key="2">
    <source>
        <dbReference type="Proteomes" id="UP000000844"/>
    </source>
</evidence>
<organism evidence="1 2">
    <name type="scientific">Stackebrandtia nassauensis (strain DSM 44728 / CIP 108903 / NRRL B-16338 / NBRC 102104 / LLR-40K-21)</name>
    <dbReference type="NCBI Taxonomy" id="446470"/>
    <lineage>
        <taxon>Bacteria</taxon>
        <taxon>Bacillati</taxon>
        <taxon>Actinomycetota</taxon>
        <taxon>Actinomycetes</taxon>
        <taxon>Glycomycetales</taxon>
        <taxon>Glycomycetaceae</taxon>
        <taxon>Stackebrandtia</taxon>
    </lineage>
</organism>
<gene>
    <name evidence="1" type="ordered locus">Snas_4323</name>
</gene>
<dbReference type="KEGG" id="sna:Snas_4323"/>
<keyword evidence="2" id="KW-1185">Reference proteome</keyword>
<evidence type="ECO:0000313" key="1">
    <source>
        <dbReference type="EMBL" id="ADD43970.1"/>
    </source>
</evidence>
<sequence>MSMLRRLVAALRAARTRTVETRDKIIAAKSRSDAGLLAFQQATNGSIDSRPAEAIANLQRAKTHLDEAQRLVANSDAAVDNYINAILGGASAATAQPSAVIPASKPSRFKPMRTDPAKADEIRPHVGKDRAVATLWDADGNRVLGLHSADDDGPAATAAWKPPWRDYVRLRRHVEAHAAARMHQDGHKTMVMYINLPPCKYFDGCKLNLEDILPKGSTLWMHRVFQNGGTKIYQFNGTGRAYV</sequence>
<dbReference type="EMBL" id="CP001778">
    <property type="protein sequence ID" value="ADD43970.1"/>
    <property type="molecule type" value="Genomic_DNA"/>
</dbReference>
<accession>D3Q3Q3</accession>
<dbReference type="Proteomes" id="UP000000844">
    <property type="component" value="Chromosome"/>
</dbReference>
<dbReference type="HOGENOM" id="CLU_993620_0_0_11"/>
<reference evidence="1 2" key="1">
    <citation type="journal article" date="2009" name="Stand. Genomic Sci.">
        <title>Complete genome sequence of Stackebrandtia nassauensis type strain (LLR-40K-21).</title>
        <authorList>
            <person name="Munk C."/>
            <person name="Lapidus A."/>
            <person name="Copeland A."/>
            <person name="Jando M."/>
            <person name="Mayilraj S."/>
            <person name="Glavina Del Rio T."/>
            <person name="Nolan M."/>
            <person name="Chen F."/>
            <person name="Lucas S."/>
            <person name="Tice H."/>
            <person name="Cheng J.F."/>
            <person name="Han C."/>
            <person name="Detter J.C."/>
            <person name="Bruce D."/>
            <person name="Goodwin L."/>
            <person name="Chain P."/>
            <person name="Pitluck S."/>
            <person name="Goker M."/>
            <person name="Ovchinikova G."/>
            <person name="Pati A."/>
            <person name="Ivanova N."/>
            <person name="Mavromatis K."/>
            <person name="Chen A."/>
            <person name="Palaniappan K."/>
            <person name="Land M."/>
            <person name="Hauser L."/>
            <person name="Chang Y.J."/>
            <person name="Jeffries C.D."/>
            <person name="Bristow J."/>
            <person name="Eisen J.A."/>
            <person name="Markowitz V."/>
            <person name="Hugenholtz P."/>
            <person name="Kyrpides N.C."/>
            <person name="Klenk H.P."/>
        </authorList>
    </citation>
    <scope>NUCLEOTIDE SEQUENCE [LARGE SCALE GENOMIC DNA]</scope>
    <source>
        <strain evidence="2">DSM 44728 / CIP 108903 / NRRL B-16338 / NBRC 102104 / LLR-40K-21</strain>
    </source>
</reference>
<dbReference type="AlphaFoldDB" id="D3Q3Q3"/>
<dbReference type="Pfam" id="PF14428">
    <property type="entry name" value="DddA-like"/>
    <property type="match status" value="1"/>
</dbReference>
<dbReference type="InterPro" id="IPR032724">
    <property type="entry name" value="SCP1.201-like"/>
</dbReference>